<evidence type="ECO:0008006" key="11">
    <source>
        <dbReference type="Google" id="ProtNLM"/>
    </source>
</evidence>
<dbReference type="RefSeq" id="WP_006880632.1">
    <property type="nucleotide sequence ID" value="NZ_AEVS01000084.1"/>
</dbReference>
<dbReference type="EMBL" id="AEVS01000084">
    <property type="protein sequence ID" value="EGA64475.1"/>
    <property type="molecule type" value="Genomic_DNA"/>
</dbReference>
<dbReference type="STRING" id="945543.VIBR0546_16708"/>
<organism evidence="9 10">
    <name type="scientific">Vibrio brasiliensis LMG 20546</name>
    <dbReference type="NCBI Taxonomy" id="945543"/>
    <lineage>
        <taxon>Bacteria</taxon>
        <taxon>Pseudomonadati</taxon>
        <taxon>Pseudomonadota</taxon>
        <taxon>Gammaproteobacteria</taxon>
        <taxon>Vibrionales</taxon>
        <taxon>Vibrionaceae</taxon>
        <taxon>Vibrio</taxon>
        <taxon>Vibrio oreintalis group</taxon>
    </lineage>
</organism>
<sequence length="120" mass="13309">MDNAAKKYSIDTTDYQVGQDNVQKWGFDIHNPVFGISAGLVILCLLSLLIVDPATARDALNGLRNSIIADFDLFFMWSTNFFIVFAIALLLSPLGKIRIGGKEARAEHSTLSWLSMLFRG</sequence>
<feature type="transmembrane region" description="Helical" evidence="8">
    <location>
        <begin position="71"/>
        <end position="92"/>
    </location>
</feature>
<keyword evidence="4" id="KW-1003">Cell membrane</keyword>
<dbReference type="Pfam" id="PF02028">
    <property type="entry name" value="BCCT"/>
    <property type="match status" value="1"/>
</dbReference>
<evidence type="ECO:0000313" key="10">
    <source>
        <dbReference type="Proteomes" id="UP000004371"/>
    </source>
</evidence>
<evidence type="ECO:0000256" key="4">
    <source>
        <dbReference type="ARBA" id="ARBA00022475"/>
    </source>
</evidence>
<comment type="similarity">
    <text evidence="2">Belongs to the BCCT transporter (TC 2.A.15) family.</text>
</comment>
<dbReference type="GO" id="GO:0005886">
    <property type="term" value="C:plasma membrane"/>
    <property type="evidence" value="ECO:0007669"/>
    <property type="project" value="UniProtKB-SubCell"/>
</dbReference>
<keyword evidence="3" id="KW-0813">Transport</keyword>
<dbReference type="eggNOG" id="COG1292">
    <property type="taxonomic scope" value="Bacteria"/>
</dbReference>
<protein>
    <recommendedName>
        <fullName evidence="11">BCCT transporter</fullName>
    </recommendedName>
</protein>
<evidence type="ECO:0000256" key="7">
    <source>
        <dbReference type="ARBA" id="ARBA00023136"/>
    </source>
</evidence>
<gene>
    <name evidence="9" type="ORF">VIBR0546_16708</name>
</gene>
<dbReference type="Proteomes" id="UP000004371">
    <property type="component" value="Unassembled WGS sequence"/>
</dbReference>
<dbReference type="GO" id="GO:0022857">
    <property type="term" value="F:transmembrane transporter activity"/>
    <property type="evidence" value="ECO:0007669"/>
    <property type="project" value="InterPro"/>
</dbReference>
<evidence type="ECO:0000313" key="9">
    <source>
        <dbReference type="EMBL" id="EGA64475.1"/>
    </source>
</evidence>
<evidence type="ECO:0000256" key="5">
    <source>
        <dbReference type="ARBA" id="ARBA00022692"/>
    </source>
</evidence>
<keyword evidence="5 8" id="KW-0812">Transmembrane</keyword>
<dbReference type="PANTHER" id="PTHR30047:SF7">
    <property type="entry name" value="HIGH-AFFINITY CHOLINE TRANSPORT PROTEIN"/>
    <property type="match status" value="1"/>
</dbReference>
<dbReference type="AlphaFoldDB" id="E8LXQ7"/>
<name>E8LXQ7_9VIBR</name>
<dbReference type="PANTHER" id="PTHR30047">
    <property type="entry name" value="HIGH-AFFINITY CHOLINE TRANSPORT PROTEIN-RELATED"/>
    <property type="match status" value="1"/>
</dbReference>
<accession>E8LXQ7</accession>
<comment type="caution">
    <text evidence="9">The sequence shown here is derived from an EMBL/GenBank/DDBJ whole genome shotgun (WGS) entry which is preliminary data.</text>
</comment>
<keyword evidence="6 8" id="KW-1133">Transmembrane helix</keyword>
<feature type="transmembrane region" description="Helical" evidence="8">
    <location>
        <begin position="33"/>
        <end position="51"/>
    </location>
</feature>
<keyword evidence="10" id="KW-1185">Reference proteome</keyword>
<evidence type="ECO:0000256" key="3">
    <source>
        <dbReference type="ARBA" id="ARBA00022448"/>
    </source>
</evidence>
<evidence type="ECO:0000256" key="8">
    <source>
        <dbReference type="SAM" id="Phobius"/>
    </source>
</evidence>
<evidence type="ECO:0000256" key="6">
    <source>
        <dbReference type="ARBA" id="ARBA00022989"/>
    </source>
</evidence>
<comment type="subcellular location">
    <subcellularLocation>
        <location evidence="1">Cell membrane</location>
        <topology evidence="1">Multi-pass membrane protein</topology>
    </subcellularLocation>
</comment>
<proteinExistence type="inferred from homology"/>
<feature type="non-terminal residue" evidence="9">
    <location>
        <position position="120"/>
    </location>
</feature>
<evidence type="ECO:0000256" key="2">
    <source>
        <dbReference type="ARBA" id="ARBA00005658"/>
    </source>
</evidence>
<evidence type="ECO:0000256" key="1">
    <source>
        <dbReference type="ARBA" id="ARBA00004651"/>
    </source>
</evidence>
<keyword evidence="7 8" id="KW-0472">Membrane</keyword>
<reference evidence="9 10" key="1">
    <citation type="journal article" date="2012" name="Int. J. Syst. Evol. Microbiol.">
        <title>Vibrio caribbeanicus sp. nov., isolated from the marine sponge Scleritoderma cyanea.</title>
        <authorList>
            <person name="Hoffmann M."/>
            <person name="Monday S.R."/>
            <person name="Allard M.W."/>
            <person name="Strain E.A."/>
            <person name="Whittaker P."/>
            <person name="Naum M."/>
            <person name="McCarthy P.J."/>
            <person name="Lopez J.V."/>
            <person name="Fischer M."/>
            <person name="Brown E.W."/>
        </authorList>
    </citation>
    <scope>NUCLEOTIDE SEQUENCE [LARGE SCALE GENOMIC DNA]</scope>
    <source>
        <strain evidence="9 10">LMG 20546</strain>
    </source>
</reference>
<dbReference type="InterPro" id="IPR000060">
    <property type="entry name" value="BCCT_transptr"/>
</dbReference>